<dbReference type="GeneID" id="24094138"/>
<evidence type="ECO:0000256" key="3">
    <source>
        <dbReference type="ARBA" id="ARBA00022989"/>
    </source>
</evidence>
<feature type="transmembrane region" description="Helical" evidence="5">
    <location>
        <begin position="21"/>
        <end position="44"/>
    </location>
</feature>
<dbReference type="InterPro" id="IPR009571">
    <property type="entry name" value="SUR7/Rim9-like_fungi"/>
</dbReference>
<keyword evidence="3 5" id="KW-1133">Transmembrane helix</keyword>
<feature type="transmembrane region" description="Helical" evidence="5">
    <location>
        <begin position="117"/>
        <end position="142"/>
    </location>
</feature>
<reference evidence="6 7" key="1">
    <citation type="journal article" date="2012" name="Appl. Environ. Microbiol.">
        <title>Short-read sequencing for genomic analysis of the brown rot fungus Fibroporia radiculosa.</title>
        <authorList>
            <person name="Tang J.D."/>
            <person name="Perkins A.D."/>
            <person name="Sonstegard T.S."/>
            <person name="Schroeder S.G."/>
            <person name="Burgess S.C."/>
            <person name="Diehl S.V."/>
        </authorList>
    </citation>
    <scope>NUCLEOTIDE SEQUENCE [LARGE SCALE GENOMIC DNA]</scope>
    <source>
        <strain evidence="6 7">TFFH 294</strain>
    </source>
</reference>
<dbReference type="GO" id="GO:0032153">
    <property type="term" value="C:cell division site"/>
    <property type="evidence" value="ECO:0007669"/>
    <property type="project" value="TreeGrafter"/>
</dbReference>
<gene>
    <name evidence="6" type="ORF">FIBRA_01242</name>
</gene>
<comment type="subcellular location">
    <subcellularLocation>
        <location evidence="1">Membrane</location>
        <topology evidence="1">Multi-pass membrane protein</topology>
    </subcellularLocation>
</comment>
<dbReference type="STRING" id="599839.J4HT02"/>
<organism evidence="6 7">
    <name type="scientific">Fibroporia radiculosa</name>
    <dbReference type="NCBI Taxonomy" id="599839"/>
    <lineage>
        <taxon>Eukaryota</taxon>
        <taxon>Fungi</taxon>
        <taxon>Dikarya</taxon>
        <taxon>Basidiomycota</taxon>
        <taxon>Agaricomycotina</taxon>
        <taxon>Agaricomycetes</taxon>
        <taxon>Polyporales</taxon>
        <taxon>Fibroporiaceae</taxon>
        <taxon>Fibroporia</taxon>
    </lineage>
</organism>
<dbReference type="InterPro" id="IPR051380">
    <property type="entry name" value="pH-response_reg_palI/RIM9"/>
</dbReference>
<dbReference type="PANTHER" id="PTHR28013">
    <property type="entry name" value="PROTEIN DCV1-RELATED"/>
    <property type="match status" value="1"/>
</dbReference>
<dbReference type="InParanoid" id="J4HT02"/>
<proteinExistence type="predicted"/>
<feature type="transmembrane region" description="Helical" evidence="5">
    <location>
        <begin position="195"/>
        <end position="218"/>
    </location>
</feature>
<keyword evidence="4 5" id="KW-0472">Membrane</keyword>
<dbReference type="Proteomes" id="UP000006352">
    <property type="component" value="Unassembled WGS sequence"/>
</dbReference>
<dbReference type="EMBL" id="HE796922">
    <property type="protein sequence ID" value="CCL99227.1"/>
    <property type="molecule type" value="Genomic_DNA"/>
</dbReference>
<dbReference type="Pfam" id="PF06687">
    <property type="entry name" value="SUR7"/>
    <property type="match status" value="1"/>
</dbReference>
<evidence type="ECO:0000256" key="4">
    <source>
        <dbReference type="ARBA" id="ARBA00023136"/>
    </source>
</evidence>
<feature type="transmembrane region" description="Helical" evidence="5">
    <location>
        <begin position="149"/>
        <end position="175"/>
    </location>
</feature>
<name>J4HT02_9APHY</name>
<evidence type="ECO:0008006" key="8">
    <source>
        <dbReference type="Google" id="ProtNLM"/>
    </source>
</evidence>
<dbReference type="OrthoDB" id="3881at2759"/>
<keyword evidence="7" id="KW-1185">Reference proteome</keyword>
<evidence type="ECO:0000256" key="1">
    <source>
        <dbReference type="ARBA" id="ARBA00004141"/>
    </source>
</evidence>
<dbReference type="HOGENOM" id="CLU_076420_1_0_1"/>
<evidence type="ECO:0000313" key="6">
    <source>
        <dbReference type="EMBL" id="CCL99227.1"/>
    </source>
</evidence>
<evidence type="ECO:0000313" key="7">
    <source>
        <dbReference type="Proteomes" id="UP000006352"/>
    </source>
</evidence>
<dbReference type="PANTHER" id="PTHR28013:SF3">
    <property type="entry name" value="PROTEIN DCV1-RELATED"/>
    <property type="match status" value="1"/>
</dbReference>
<dbReference type="AlphaFoldDB" id="J4HT02"/>
<dbReference type="RefSeq" id="XP_012178510.1">
    <property type="nucleotide sequence ID" value="XM_012323120.1"/>
</dbReference>
<accession>J4HT02</accession>
<evidence type="ECO:0000256" key="5">
    <source>
        <dbReference type="SAM" id="Phobius"/>
    </source>
</evidence>
<evidence type="ECO:0000256" key="2">
    <source>
        <dbReference type="ARBA" id="ARBA00022692"/>
    </source>
</evidence>
<protein>
    <recommendedName>
        <fullName evidence="8">Pali-domain-containing protein</fullName>
    </recommendedName>
</protein>
<keyword evidence="2 5" id="KW-0812">Transmembrane</keyword>
<dbReference type="GO" id="GO:0035838">
    <property type="term" value="C:growing cell tip"/>
    <property type="evidence" value="ECO:0007669"/>
    <property type="project" value="TreeGrafter"/>
</dbReference>
<dbReference type="GO" id="GO:0005886">
    <property type="term" value="C:plasma membrane"/>
    <property type="evidence" value="ECO:0007669"/>
    <property type="project" value="InterPro"/>
</dbReference>
<sequence length="238" mass="26047">MALKLNYQRPRPLARHLGISITTCVLLFISFLLYLLVALSTPIIKSIFLFEIKFNEEDGDVASGVATNLQFGVWGLCAYSVLPGFEYCYGPRLGYTIPESILSLTGYPDLVDDVVEVLTILLVLHPVCAGLSFVGMFTSLFLESHAMCIISLIITILTIILGCLVFAADLALVIIGRIKISALSDFSYYVNWGPAVWMILAAVVCLWVGMILLSVVVCQCCGVGVEYNEDEKDVESDA</sequence>